<feature type="compositionally biased region" description="Basic and acidic residues" evidence="1">
    <location>
        <begin position="1"/>
        <end position="13"/>
    </location>
</feature>
<feature type="compositionally biased region" description="Low complexity" evidence="1">
    <location>
        <begin position="35"/>
        <end position="46"/>
    </location>
</feature>
<reference evidence="2" key="1">
    <citation type="journal article" date="2020" name="Stud. Mycol.">
        <title>101 Dothideomycetes genomes: a test case for predicting lifestyles and emergence of pathogens.</title>
        <authorList>
            <person name="Haridas S."/>
            <person name="Albert R."/>
            <person name="Binder M."/>
            <person name="Bloem J."/>
            <person name="Labutti K."/>
            <person name="Salamov A."/>
            <person name="Andreopoulos B."/>
            <person name="Baker S."/>
            <person name="Barry K."/>
            <person name="Bills G."/>
            <person name="Bluhm B."/>
            <person name="Cannon C."/>
            <person name="Castanera R."/>
            <person name="Culley D."/>
            <person name="Daum C."/>
            <person name="Ezra D."/>
            <person name="Gonzalez J."/>
            <person name="Henrissat B."/>
            <person name="Kuo A."/>
            <person name="Liang C."/>
            <person name="Lipzen A."/>
            <person name="Lutzoni F."/>
            <person name="Magnuson J."/>
            <person name="Mondo S."/>
            <person name="Nolan M."/>
            <person name="Ohm R."/>
            <person name="Pangilinan J."/>
            <person name="Park H.-J."/>
            <person name="Ramirez L."/>
            <person name="Alfaro M."/>
            <person name="Sun H."/>
            <person name="Tritt A."/>
            <person name="Yoshinaga Y."/>
            <person name="Zwiers L.-H."/>
            <person name="Turgeon B."/>
            <person name="Goodwin S."/>
            <person name="Spatafora J."/>
            <person name="Crous P."/>
            <person name="Grigoriev I."/>
        </authorList>
    </citation>
    <scope>NUCLEOTIDE SEQUENCE</scope>
    <source>
        <strain evidence="2">CBS 113389</strain>
    </source>
</reference>
<feature type="compositionally biased region" description="Polar residues" evidence="1">
    <location>
        <begin position="104"/>
        <end position="121"/>
    </location>
</feature>
<name>A0A6A6PH50_9PEZI</name>
<evidence type="ECO:0000256" key="1">
    <source>
        <dbReference type="SAM" id="MobiDB-lite"/>
    </source>
</evidence>
<keyword evidence="3" id="KW-1185">Reference proteome</keyword>
<feature type="compositionally biased region" description="Polar residues" evidence="1">
    <location>
        <begin position="53"/>
        <end position="85"/>
    </location>
</feature>
<gene>
    <name evidence="2" type="ORF">BDY17DRAFT_305470</name>
</gene>
<feature type="compositionally biased region" description="Polar residues" evidence="1">
    <location>
        <begin position="130"/>
        <end position="148"/>
    </location>
</feature>
<feature type="compositionally biased region" description="Polar residues" evidence="1">
    <location>
        <begin position="364"/>
        <end position="378"/>
    </location>
</feature>
<feature type="region of interest" description="Disordered" evidence="1">
    <location>
        <begin position="1"/>
        <end position="163"/>
    </location>
</feature>
<evidence type="ECO:0000313" key="3">
    <source>
        <dbReference type="Proteomes" id="UP000799767"/>
    </source>
</evidence>
<dbReference type="RefSeq" id="XP_033585167.1">
    <property type="nucleotide sequence ID" value="XM_033734875.1"/>
</dbReference>
<evidence type="ECO:0000313" key="2">
    <source>
        <dbReference type="EMBL" id="KAF2478597.1"/>
    </source>
</evidence>
<feature type="region of interest" description="Disordered" evidence="1">
    <location>
        <begin position="364"/>
        <end position="387"/>
    </location>
</feature>
<protein>
    <submittedName>
        <fullName evidence="2">Uncharacterized protein</fullName>
    </submittedName>
</protein>
<feature type="region of interest" description="Disordered" evidence="1">
    <location>
        <begin position="300"/>
        <end position="351"/>
    </location>
</feature>
<proteinExistence type="predicted"/>
<feature type="compositionally biased region" description="Polar residues" evidence="1">
    <location>
        <begin position="315"/>
        <end position="341"/>
    </location>
</feature>
<accession>A0A6A6PH50</accession>
<feature type="compositionally biased region" description="Polar residues" evidence="1">
    <location>
        <begin position="14"/>
        <end position="29"/>
    </location>
</feature>
<dbReference type="AlphaFoldDB" id="A0A6A6PH50"/>
<dbReference type="EMBL" id="MU001643">
    <property type="protein sequence ID" value="KAF2478597.1"/>
    <property type="molecule type" value="Genomic_DNA"/>
</dbReference>
<organism evidence="2 3">
    <name type="scientific">Neohortaea acidophila</name>
    <dbReference type="NCBI Taxonomy" id="245834"/>
    <lineage>
        <taxon>Eukaryota</taxon>
        <taxon>Fungi</taxon>
        <taxon>Dikarya</taxon>
        <taxon>Ascomycota</taxon>
        <taxon>Pezizomycotina</taxon>
        <taxon>Dothideomycetes</taxon>
        <taxon>Dothideomycetidae</taxon>
        <taxon>Mycosphaerellales</taxon>
        <taxon>Teratosphaeriaceae</taxon>
        <taxon>Neohortaea</taxon>
    </lineage>
</organism>
<dbReference type="Proteomes" id="UP000799767">
    <property type="component" value="Unassembled WGS sequence"/>
</dbReference>
<dbReference type="GeneID" id="54475877"/>
<sequence length="618" mass="66833">MGVDYLEARDTRQDSTAQPMQPSQPAESMSRSRESAPSPQSISQSPWRESAPRPQSMSRSRESAPNPQPDRSPSDDTPQSPILDQSESEEIPQSPILFIEEESSSPLATGERSQQNTSKQSRAAGEAHPDSSNQSQPVETVPRQSFDASSAVEDALDPHAPDHPVHGELNLVLALGADAPVLYPPQSIGSFSSGGITSSNESTYRHVRRWQLDSVLSTRQETLTRSVQCPQLLETHRDAVVWFDSQSTMLDRSLADHSAGKLLEDTGLATPNQEPPHPAVKVDLFPDIFSRTEVGDSVTAVGDDDLEMSDFRSETPASTARQTPGWSQRYQEQSPAGTSTLGRPVRSGSWAGVSPAGTLTYQSSVQGASVNDASSVNSDRPRRTPRSIFPAAYRTEARHALILPEKPPALGLTPTSPLSSMLEALEIDTRAGNAGTPPPVQKPDANTLACSMSDASSGMPRMDSPQRGLADLDSTIFRSEWERYSEQFKAGHSAAVPSRESPLSEGLTLPPLNLPDVACAAPSSLSSRTLPPLNLPYVASTTPSTLPLRTLKDQPKQRLPPLHQALLSSRLCGERHKCPHAQRPQLADVENKQETSKRYSSLFASGSVPTDPLSHFDF</sequence>